<name>A0A0C2J805_9ACTN</name>
<gene>
    <name evidence="1" type="ORF">LP52_17940</name>
</gene>
<comment type="caution">
    <text evidence="1">The sequence shown here is derived from an EMBL/GenBank/DDBJ whole genome shotgun (WGS) entry which is preliminary data.</text>
</comment>
<dbReference type="OrthoDB" id="3469122at2"/>
<sequence length="171" mass="19532">MITLVHTGVQVPHTRIRVTELHQLETPTGVAWTAPLCEQDRRLGTITGHPNGGAIHFQPRDRQARDLVEDFIAQCRNRENQLLDEDAVLTALTDEYDYGAVTARADADHIHLVRSFDQYGIPELFELQTMPGVPFDYRLARASAPQLDLGPRIVRAELWMGDRWEEFYRSP</sequence>
<dbReference type="EMBL" id="JROO01000034">
    <property type="protein sequence ID" value="KIH97601.1"/>
    <property type="molecule type" value="Genomic_DNA"/>
</dbReference>
<dbReference type="RefSeq" id="WP_040275194.1">
    <property type="nucleotide sequence ID" value="NZ_JROO01000034.1"/>
</dbReference>
<reference evidence="2" key="1">
    <citation type="journal article" date="2015" name="Chem. Biol.">
        <title>Structure, bioactivity, and resistance mechanism of streptomonomicin, an unusual lasso Peptide from an understudied halophilic actinomycete.</title>
        <authorList>
            <person name="Metelev M."/>
            <person name="Tietz J.I."/>
            <person name="Melby J.O."/>
            <person name="Blair P.M."/>
            <person name="Zhu L."/>
            <person name="Livnat I."/>
            <person name="Severinov K."/>
            <person name="Mitchell D.A."/>
        </authorList>
    </citation>
    <scope>NUCLEOTIDE SEQUENCE [LARGE SCALE GENOMIC DNA]</scope>
    <source>
        <strain evidence="2">YIM 90003</strain>
    </source>
</reference>
<evidence type="ECO:0000313" key="2">
    <source>
        <dbReference type="Proteomes" id="UP000031675"/>
    </source>
</evidence>
<protein>
    <submittedName>
        <fullName evidence="1">Uncharacterized protein</fullName>
    </submittedName>
</protein>
<accession>A0A0C2J805</accession>
<organism evidence="1 2">
    <name type="scientific">Streptomonospora alba</name>
    <dbReference type="NCBI Taxonomy" id="183763"/>
    <lineage>
        <taxon>Bacteria</taxon>
        <taxon>Bacillati</taxon>
        <taxon>Actinomycetota</taxon>
        <taxon>Actinomycetes</taxon>
        <taxon>Streptosporangiales</taxon>
        <taxon>Nocardiopsidaceae</taxon>
        <taxon>Streptomonospora</taxon>
    </lineage>
</organism>
<evidence type="ECO:0000313" key="1">
    <source>
        <dbReference type="EMBL" id="KIH97601.1"/>
    </source>
</evidence>
<proteinExistence type="predicted"/>
<dbReference type="STRING" id="183763.LP52_17940"/>
<dbReference type="AlphaFoldDB" id="A0A0C2J805"/>
<dbReference type="Proteomes" id="UP000031675">
    <property type="component" value="Unassembled WGS sequence"/>
</dbReference>
<keyword evidence="2" id="KW-1185">Reference proteome</keyword>